<dbReference type="RefSeq" id="WP_089145072.1">
    <property type="nucleotide sequence ID" value="NZ_LUGD01000061.1"/>
</dbReference>
<dbReference type="AlphaFoldDB" id="A0A226R9E5"/>
<dbReference type="Proteomes" id="UP000215261">
    <property type="component" value="Unassembled WGS sequence"/>
</dbReference>
<name>A0A226R9E5_9LACO</name>
<proteinExistence type="predicted"/>
<comment type="caution">
    <text evidence="1">The sequence shown here is derived from an EMBL/GenBank/DDBJ whole genome shotgun (WGS) entry which is preliminary data.</text>
</comment>
<sequence length="208" mass="24883">MLRSEKKRTEKKQSRKDKKMTKLMENYPWAELTPLKNIQADRHGYLSLKEYGYMQILEVQGKDLDSLSNAEVKRTLENFLYWLSVFNDDMTFYTTKLPTDTSQQISYLENVLQTVRMEIKDCRNQRRLAQLRDRERLLQNSIQIEKQIQEELYNVEFLLFVFAKTKNKLDEVVRRATTSGNQDFVPQVVTLKKKIQILRQFNNMNDKV</sequence>
<evidence type="ECO:0000313" key="2">
    <source>
        <dbReference type="Proteomes" id="UP000215261"/>
    </source>
</evidence>
<gene>
    <name evidence="1" type="ORF">AYP69_05335</name>
</gene>
<evidence type="ECO:0000313" key="1">
    <source>
        <dbReference type="EMBL" id="OXS40258.1"/>
    </source>
</evidence>
<organism evidence="1 2">
    <name type="scientific">Ligilactobacillus agilis</name>
    <dbReference type="NCBI Taxonomy" id="1601"/>
    <lineage>
        <taxon>Bacteria</taxon>
        <taxon>Bacillati</taxon>
        <taxon>Bacillota</taxon>
        <taxon>Bacilli</taxon>
        <taxon>Lactobacillales</taxon>
        <taxon>Lactobacillaceae</taxon>
        <taxon>Ligilactobacillus</taxon>
    </lineage>
</organism>
<protein>
    <submittedName>
        <fullName evidence="1">Uncharacterized protein</fullName>
    </submittedName>
</protein>
<reference evidence="1 2" key="1">
    <citation type="submission" date="2016-03" db="EMBL/GenBank/DDBJ databases">
        <title>Sequencing of Lactobacillus Species from Commercial Turkeys.</title>
        <authorList>
            <person name="Johnson T.J."/>
            <person name="Youmans B.P."/>
            <person name="Case K.A."/>
        </authorList>
    </citation>
    <scope>NUCLEOTIDE SEQUENCE [LARGE SCALE GENOMIC DNA]</scope>
    <source>
        <strain evidence="1 2">UMNLA1</strain>
    </source>
</reference>
<dbReference type="EMBL" id="LUGO01000047">
    <property type="protein sequence ID" value="OXS40258.1"/>
    <property type="molecule type" value="Genomic_DNA"/>
</dbReference>
<accession>A0A226R9E5</accession>